<gene>
    <name evidence="1" type="ORF">FISHEDRAFT_69995</name>
</gene>
<proteinExistence type="predicted"/>
<dbReference type="EMBL" id="KN881644">
    <property type="protein sequence ID" value="KIY52307.1"/>
    <property type="molecule type" value="Genomic_DNA"/>
</dbReference>
<name>A0A0D7AL78_9AGAR</name>
<evidence type="ECO:0008006" key="3">
    <source>
        <dbReference type="Google" id="ProtNLM"/>
    </source>
</evidence>
<organism evidence="1 2">
    <name type="scientific">Fistulina hepatica ATCC 64428</name>
    <dbReference type="NCBI Taxonomy" id="1128425"/>
    <lineage>
        <taxon>Eukaryota</taxon>
        <taxon>Fungi</taxon>
        <taxon>Dikarya</taxon>
        <taxon>Basidiomycota</taxon>
        <taxon>Agaricomycotina</taxon>
        <taxon>Agaricomycetes</taxon>
        <taxon>Agaricomycetidae</taxon>
        <taxon>Agaricales</taxon>
        <taxon>Fistulinaceae</taxon>
        <taxon>Fistulina</taxon>
    </lineage>
</organism>
<sequence>MSFQHFGTPYPEKESLNTQVSVISAVVEPPDELLEALDCLSLPVSLLSGLPGLKRSDILYGFGQEVWTLFTCQDRDFSVSLGQLLTVEHVTVGDVVDLTLNLQYTLFHLWIRFGALTKGESTFLFLHAKMMAHLMQQNTYSSAKQSFSPVGPFKVTAVHLHMKQVGLVIKLYRNAVDSVLELASAQKVLRIVLEVEIEWIKHSGHVERSFGDTISTSARPMALASRERERRHANRAHTDSTHKKQVNFQSALTPTMHISELLLHICQTLDIGSVCSLRATCRLLYDRLSSLLADRMMRLLKRVFQTQKDVHEFAKLLRASGAIVGGSTALAVLCPNGWQPGDLDIILHEGHESMVLRFLERCGFKHENDKDKQDLSQSYTHSIRSGLVVLPRFEYKYYSSPREGAPGIDLSVVCVERPAEFIMSYHSTIVMNFWNGHHLYCLWPRYTFAGQFLQNYVTTNTSTKTEDAIQKYRDRGYCDVVDETGRKQSVQGLCYPIWANPNPQGSELELGWIPKPLWRQPLRLESVVDIDMETSMASLHLSTDYQIWEFAKAMISK</sequence>
<dbReference type="Proteomes" id="UP000054144">
    <property type="component" value="Unassembled WGS sequence"/>
</dbReference>
<protein>
    <recommendedName>
        <fullName evidence="3">F-box domain-containing protein</fullName>
    </recommendedName>
</protein>
<evidence type="ECO:0000313" key="1">
    <source>
        <dbReference type="EMBL" id="KIY52307.1"/>
    </source>
</evidence>
<keyword evidence="2" id="KW-1185">Reference proteome</keyword>
<accession>A0A0D7AL78</accession>
<dbReference type="AlphaFoldDB" id="A0A0D7AL78"/>
<evidence type="ECO:0000313" key="2">
    <source>
        <dbReference type="Proteomes" id="UP000054144"/>
    </source>
</evidence>
<dbReference type="OrthoDB" id="3067340at2759"/>
<reference evidence="1 2" key="1">
    <citation type="journal article" date="2015" name="Fungal Genet. Biol.">
        <title>Evolution of novel wood decay mechanisms in Agaricales revealed by the genome sequences of Fistulina hepatica and Cylindrobasidium torrendii.</title>
        <authorList>
            <person name="Floudas D."/>
            <person name="Held B.W."/>
            <person name="Riley R."/>
            <person name="Nagy L.G."/>
            <person name="Koehler G."/>
            <person name="Ransdell A.S."/>
            <person name="Younus H."/>
            <person name="Chow J."/>
            <person name="Chiniquy J."/>
            <person name="Lipzen A."/>
            <person name="Tritt A."/>
            <person name="Sun H."/>
            <person name="Haridas S."/>
            <person name="LaButti K."/>
            <person name="Ohm R.A."/>
            <person name="Kues U."/>
            <person name="Blanchette R.A."/>
            <person name="Grigoriev I.V."/>
            <person name="Minto R.E."/>
            <person name="Hibbett D.S."/>
        </authorList>
    </citation>
    <scope>NUCLEOTIDE SEQUENCE [LARGE SCALE GENOMIC DNA]</scope>
    <source>
        <strain evidence="1 2">ATCC 64428</strain>
    </source>
</reference>